<feature type="compositionally biased region" description="Acidic residues" evidence="5">
    <location>
        <begin position="198"/>
        <end position="215"/>
    </location>
</feature>
<name>A0AAJ0DAD2_9PEZI</name>
<dbReference type="InterPro" id="IPR019496">
    <property type="entry name" value="NUFIP1_cons_dom"/>
</dbReference>
<keyword evidence="3 4" id="KW-0862">Zinc</keyword>
<feature type="compositionally biased region" description="Basic and acidic residues" evidence="5">
    <location>
        <begin position="347"/>
        <end position="359"/>
    </location>
</feature>
<keyword evidence="8" id="KW-1185">Reference proteome</keyword>
<dbReference type="Proteomes" id="UP001271007">
    <property type="component" value="Unassembled WGS sequence"/>
</dbReference>
<feature type="compositionally biased region" description="Basic and acidic residues" evidence="5">
    <location>
        <begin position="259"/>
        <end position="274"/>
    </location>
</feature>
<dbReference type="PROSITE" id="PS50103">
    <property type="entry name" value="ZF_C3H1"/>
    <property type="match status" value="1"/>
</dbReference>
<feature type="compositionally biased region" description="Low complexity" evidence="5">
    <location>
        <begin position="434"/>
        <end position="450"/>
    </location>
</feature>
<organism evidence="7 8">
    <name type="scientific">Extremus antarcticus</name>
    <dbReference type="NCBI Taxonomy" id="702011"/>
    <lineage>
        <taxon>Eukaryota</taxon>
        <taxon>Fungi</taxon>
        <taxon>Dikarya</taxon>
        <taxon>Ascomycota</taxon>
        <taxon>Pezizomycotina</taxon>
        <taxon>Dothideomycetes</taxon>
        <taxon>Dothideomycetidae</taxon>
        <taxon>Mycosphaerellales</taxon>
        <taxon>Extremaceae</taxon>
        <taxon>Extremus</taxon>
    </lineage>
</organism>
<dbReference type="GO" id="GO:0008270">
    <property type="term" value="F:zinc ion binding"/>
    <property type="evidence" value="ECO:0007669"/>
    <property type="project" value="UniProtKB-KW"/>
</dbReference>
<feature type="compositionally biased region" description="Low complexity" evidence="5">
    <location>
        <begin position="305"/>
        <end position="315"/>
    </location>
</feature>
<feature type="region of interest" description="Disordered" evidence="5">
    <location>
        <begin position="1"/>
        <end position="215"/>
    </location>
</feature>
<protein>
    <recommendedName>
        <fullName evidence="6">C3H1-type domain-containing protein</fullName>
    </recommendedName>
</protein>
<feature type="zinc finger region" description="C3H1-type" evidence="4">
    <location>
        <begin position="472"/>
        <end position="500"/>
    </location>
</feature>
<dbReference type="Pfam" id="PF10453">
    <property type="entry name" value="NUFIP1"/>
    <property type="match status" value="1"/>
</dbReference>
<feature type="compositionally biased region" description="Basic and acidic residues" evidence="5">
    <location>
        <begin position="322"/>
        <end position="333"/>
    </location>
</feature>
<feature type="domain" description="C3H1-type" evidence="6">
    <location>
        <begin position="472"/>
        <end position="500"/>
    </location>
</feature>
<accession>A0AAJ0DAD2</accession>
<feature type="compositionally biased region" description="Pro residues" evidence="5">
    <location>
        <begin position="7"/>
        <end position="17"/>
    </location>
</feature>
<proteinExistence type="predicted"/>
<dbReference type="Pfam" id="PF00642">
    <property type="entry name" value="zf-CCCH"/>
    <property type="match status" value="1"/>
</dbReference>
<dbReference type="SUPFAM" id="SSF90229">
    <property type="entry name" value="CCCH zinc finger"/>
    <property type="match status" value="1"/>
</dbReference>
<dbReference type="SMART" id="SM00356">
    <property type="entry name" value="ZnF_C3H1"/>
    <property type="match status" value="1"/>
</dbReference>
<evidence type="ECO:0000313" key="8">
    <source>
        <dbReference type="Proteomes" id="UP001271007"/>
    </source>
</evidence>
<dbReference type="EMBL" id="JAWDJX010000035">
    <property type="protein sequence ID" value="KAK3050041.1"/>
    <property type="molecule type" value="Genomic_DNA"/>
</dbReference>
<dbReference type="AlphaFoldDB" id="A0AAJ0DAD2"/>
<dbReference type="InterPro" id="IPR000571">
    <property type="entry name" value="Znf_CCCH"/>
</dbReference>
<dbReference type="InterPro" id="IPR036855">
    <property type="entry name" value="Znf_CCCH_sf"/>
</dbReference>
<comment type="caution">
    <text evidence="7">The sequence shown here is derived from an EMBL/GenBank/DDBJ whole genome shotgun (WGS) entry which is preliminary data.</text>
</comment>
<gene>
    <name evidence="7" type="ORF">LTR09_008696</name>
</gene>
<evidence type="ECO:0000256" key="1">
    <source>
        <dbReference type="ARBA" id="ARBA00022723"/>
    </source>
</evidence>
<evidence type="ECO:0000313" key="7">
    <source>
        <dbReference type="EMBL" id="KAK3050041.1"/>
    </source>
</evidence>
<evidence type="ECO:0000256" key="3">
    <source>
        <dbReference type="ARBA" id="ARBA00022833"/>
    </source>
</evidence>
<feature type="compositionally biased region" description="Polar residues" evidence="5">
    <location>
        <begin position="69"/>
        <end position="110"/>
    </location>
</feature>
<dbReference type="Gene3D" id="3.30.1370.210">
    <property type="match status" value="1"/>
</dbReference>
<keyword evidence="2 4" id="KW-0863">Zinc-finger</keyword>
<feature type="region of interest" description="Disordered" evidence="5">
    <location>
        <begin position="499"/>
        <end position="522"/>
    </location>
</feature>
<sequence>MSGGFSFPPPPPPPPKPLVDHQQYGEQPRGRGRGRVRGRGGPRGNFEQRGRGYDGGRGTGSFNGHATGANRQESGQPNQHFQAQSPPNNSITGPSSGFGYQNAQPANNYGQRKPQAGSPQRTTTGHKRKLDALRGPQSERINKPAPQTAPAVPSFGGPILPPKPALPSPQLGAANPQDVSKPKPAGRGLGLLPTAGDVADDLSDSEDDKDVDEEAMYAELGDKLTFEHNGVVMSLKSQADLAAWKKERQKNWPTTSRMSVKEEERRRVGDERRRLLAGAQVLQRPSLGGKVKSRPRPLRTAGVAQDFGTQGQQDDTAVKTVDANHEPFEDKIGMRSLEMANGAGPQKTDRAKQLEDLRRKVAQSEAKNRLAKAQVDRSQHQLTMMQEAKASTEVEERLGGAVEMTEDDLEQDAIAGEDANLEPADNEEISHSQADPSASEASSDSSSASEPDSDDEPPEETASKPPELPTLGREPLVCRYFAASGHCLNGDACRFKHVQRPQRPAQPDRKEVTKPPPSNVQTERKTIFNRLMEQEQDGADRLALQVIKYLGKAGLFKAEDGHDAG</sequence>
<feature type="compositionally biased region" description="Basic residues" evidence="5">
    <location>
        <begin position="30"/>
        <end position="40"/>
    </location>
</feature>
<evidence type="ECO:0000256" key="5">
    <source>
        <dbReference type="SAM" id="MobiDB-lite"/>
    </source>
</evidence>
<evidence type="ECO:0000256" key="4">
    <source>
        <dbReference type="PROSITE-ProRule" id="PRU00723"/>
    </source>
</evidence>
<evidence type="ECO:0000256" key="2">
    <source>
        <dbReference type="ARBA" id="ARBA00022771"/>
    </source>
</evidence>
<reference evidence="7" key="1">
    <citation type="submission" date="2023-04" db="EMBL/GenBank/DDBJ databases">
        <title>Black Yeasts Isolated from many extreme environments.</title>
        <authorList>
            <person name="Coleine C."/>
            <person name="Stajich J.E."/>
            <person name="Selbmann L."/>
        </authorList>
    </citation>
    <scope>NUCLEOTIDE SEQUENCE</scope>
    <source>
        <strain evidence="7">CCFEE 5312</strain>
    </source>
</reference>
<feature type="region of interest" description="Disordered" evidence="5">
    <location>
        <begin position="246"/>
        <end position="473"/>
    </location>
</feature>
<evidence type="ECO:0000259" key="6">
    <source>
        <dbReference type="PROSITE" id="PS50103"/>
    </source>
</evidence>
<keyword evidence="1 4" id="KW-0479">Metal-binding</keyword>